<evidence type="ECO:0000256" key="2">
    <source>
        <dbReference type="SAM" id="Phobius"/>
    </source>
</evidence>
<evidence type="ECO:0000256" key="1">
    <source>
        <dbReference type="SAM" id="MobiDB-lite"/>
    </source>
</evidence>
<name>A0ABN6EAG9_9FIRM</name>
<feature type="compositionally biased region" description="Low complexity" evidence="1">
    <location>
        <begin position="42"/>
        <end position="56"/>
    </location>
</feature>
<evidence type="ECO:0000313" key="4">
    <source>
        <dbReference type="Proteomes" id="UP000663623"/>
    </source>
</evidence>
<feature type="transmembrane region" description="Helical" evidence="2">
    <location>
        <begin position="12"/>
        <end position="31"/>
    </location>
</feature>
<evidence type="ECO:0008006" key="5">
    <source>
        <dbReference type="Google" id="ProtNLM"/>
    </source>
</evidence>
<keyword evidence="4" id="KW-1185">Reference proteome</keyword>
<keyword evidence="2" id="KW-0812">Transmembrane</keyword>
<reference evidence="3 4" key="1">
    <citation type="submission" date="2021-02" db="EMBL/GenBank/DDBJ databases">
        <title>Nitrogen-fixing ability and nitrogen fixation related genes of thermophilic fermentative bacteria in the genus Caldicellulosiruptor.</title>
        <authorList>
            <person name="Chen Y."/>
            <person name="Nishihara A."/>
            <person name="Haruta S."/>
        </authorList>
    </citation>
    <scope>NUCLEOTIDE SEQUENCE [LARGE SCALE GENOMIC DNA]</scope>
    <source>
        <strain evidence="3 4">YA01</strain>
    </source>
</reference>
<sequence>MKREKANTKRVWVVVLIVAVCALGILSGYYMTGHLGKRPAALDQTSQTDQSSRQLQGENEQNSSSRAQQGQVTNLQGSESKQQDTTISSEVYKAFARFDGGVDAHEIQLSLINTNFDYKEFEINENLTHGLSLSEGEIVEVEFEKPQDGGNPRIVSIKKPDKVTLKGKFVGLADNNFAEFVFDQKHIVLQISNVSDKLAYFDENTYVEVTFKTNPQNPKSNPVVEDIKVLK</sequence>
<feature type="region of interest" description="Disordered" evidence="1">
    <location>
        <begin position="41"/>
        <end position="84"/>
    </location>
</feature>
<dbReference type="Proteomes" id="UP000663623">
    <property type="component" value="Chromosome"/>
</dbReference>
<proteinExistence type="predicted"/>
<dbReference type="RefSeq" id="WP_207179938.1">
    <property type="nucleotide sequence ID" value="NZ_AP024480.1"/>
</dbReference>
<evidence type="ECO:0000313" key="3">
    <source>
        <dbReference type="EMBL" id="BCS82379.1"/>
    </source>
</evidence>
<gene>
    <name evidence="3" type="ORF">CaldiYA01_23390</name>
</gene>
<feature type="compositionally biased region" description="Polar residues" evidence="1">
    <location>
        <begin position="57"/>
        <end position="84"/>
    </location>
</feature>
<organism evidence="3 4">
    <name type="scientific">Caldicellulosiruptor diazotrophicus</name>
    <dbReference type="NCBI Taxonomy" id="2806205"/>
    <lineage>
        <taxon>Bacteria</taxon>
        <taxon>Bacillati</taxon>
        <taxon>Bacillota</taxon>
        <taxon>Bacillota incertae sedis</taxon>
        <taxon>Caldicellulosiruptorales</taxon>
        <taxon>Caldicellulosiruptoraceae</taxon>
        <taxon>Caldicellulosiruptor</taxon>
    </lineage>
</organism>
<dbReference type="EMBL" id="AP024480">
    <property type="protein sequence ID" value="BCS82379.1"/>
    <property type="molecule type" value="Genomic_DNA"/>
</dbReference>
<keyword evidence="2" id="KW-0472">Membrane</keyword>
<keyword evidence="2" id="KW-1133">Transmembrane helix</keyword>
<accession>A0ABN6EAG9</accession>
<protein>
    <recommendedName>
        <fullName evidence="5">Lipoprotein</fullName>
    </recommendedName>
</protein>